<dbReference type="AlphaFoldDB" id="A0A0N5B4P5"/>
<dbReference type="InterPro" id="IPR009057">
    <property type="entry name" value="Homeodomain-like_sf"/>
</dbReference>
<dbReference type="GO" id="GO:0005634">
    <property type="term" value="C:nucleus"/>
    <property type="evidence" value="ECO:0007669"/>
    <property type="project" value="UniProtKB-SubCell"/>
</dbReference>
<organism evidence="2 3">
    <name type="scientific">Strongyloides papillosus</name>
    <name type="common">Intestinal threadworm</name>
    <dbReference type="NCBI Taxonomy" id="174720"/>
    <lineage>
        <taxon>Eukaryota</taxon>
        <taxon>Metazoa</taxon>
        <taxon>Ecdysozoa</taxon>
        <taxon>Nematoda</taxon>
        <taxon>Chromadorea</taxon>
        <taxon>Rhabditida</taxon>
        <taxon>Tylenchina</taxon>
        <taxon>Panagrolaimomorpha</taxon>
        <taxon>Strongyloidoidea</taxon>
        <taxon>Strongyloididae</taxon>
        <taxon>Strongyloides</taxon>
    </lineage>
</organism>
<evidence type="ECO:0000313" key="2">
    <source>
        <dbReference type="Proteomes" id="UP000046392"/>
    </source>
</evidence>
<name>A0A0N5B4P5_STREA</name>
<sequence>MVEQVTVNTIIEPIINNPGVGNFTSPEMVIRKTFLMDSTTLLKDVCNVVMGRIGLAHLAHTTTAFIETPKSINNNSSTIINKLPADLGGIRNFIGQPINIKIIIHGSLEDFVVFRREAESCTNKSLHDEAYTNNASTLYLLTKEIVECIRKVSNEGITYDYLYVIREIIEEKLNIIMGTRHGCFPSLLSIVNEYFLNNSNINGYLNDSSNVYKKATSKFDPQNEEPILEVWYHHNKFPKKYQLIQYSNYLNIHSGRFLFNRVTSKDVKKWFVDRTSYEMEENNASN</sequence>
<protein>
    <submittedName>
        <fullName evidence="3">Spindle pole body component</fullName>
    </submittedName>
</protein>
<dbReference type="WBParaSite" id="SPAL_0000104600.1">
    <property type="protein sequence ID" value="SPAL_0000104600.1"/>
    <property type="gene ID" value="SPAL_0000104600"/>
</dbReference>
<accession>A0A0N5B4P5</accession>
<proteinExistence type="predicted"/>
<evidence type="ECO:0000313" key="3">
    <source>
        <dbReference type="WBParaSite" id="SPAL_0000104600.1"/>
    </source>
</evidence>
<dbReference type="Proteomes" id="UP000046392">
    <property type="component" value="Unplaced"/>
</dbReference>
<keyword evidence="2" id="KW-1185">Reference proteome</keyword>
<dbReference type="STRING" id="174720.A0A0N5B4P5"/>
<comment type="subcellular location">
    <subcellularLocation>
        <location evidence="1">Nucleus</location>
    </subcellularLocation>
</comment>
<dbReference type="SUPFAM" id="SSF46689">
    <property type="entry name" value="Homeodomain-like"/>
    <property type="match status" value="1"/>
</dbReference>
<evidence type="ECO:0000256" key="1">
    <source>
        <dbReference type="ARBA" id="ARBA00004123"/>
    </source>
</evidence>
<reference evidence="3" key="1">
    <citation type="submission" date="2017-02" db="UniProtKB">
        <authorList>
            <consortium name="WormBaseParasite"/>
        </authorList>
    </citation>
    <scope>IDENTIFICATION</scope>
</reference>